<dbReference type="InterPro" id="IPR043502">
    <property type="entry name" value="DNA/RNA_pol_sf"/>
</dbReference>
<dbReference type="Pfam" id="PF00078">
    <property type="entry name" value="RVT_1"/>
    <property type="match status" value="1"/>
</dbReference>
<dbReference type="PANTHER" id="PTHR33116:SF76">
    <property type="entry name" value="DUF4283 DOMAIN-CONTAINING PROTEIN"/>
    <property type="match status" value="1"/>
</dbReference>
<sequence length="501" mass="57422">MDKIISPPQNAFVLGRRISNNILLGQELFHGYKHQNLPPQCALKVDLRKAYDTLEWDFILAMLRVFGFPDKLIMWIEECISTTSFSVSLNGDLHGFFPGARGLRQGDPMSPTSSSLLWSCCTYYYFSVLSNRIHFSFIGDALLEFADLSGLHANVNKSQLIPVRQQLLTILGFQEGVLPVRYLGLPLISSHLAVDDCKPLLLKVDERLQGWSSLRLAFAARVQLLKSMISALNVYWAMAFIFPKGVLKTIEARMRKFLWQGGSDSGVAKVGWSDVCKPGDSFFVWHDPRHPLGPLIHRFPRGPSTIGIPLEAKLSEVIDDDGWSWPLVTTNIGHMEITELSPPLGNLDTVTWNSVGRGFTTTDSYRLFQPPGPKVNWYFYSLDPFASLVIASSCGLRFWRDYLLWIELGGLDRITLVFYVLEERWRRMSTCYFWCENSRACLRVLKEKVRFQVPLIGWKHTIIWASRRWRGRHPWNASSRALLASVVYHVWMERNKRRFGN</sequence>
<proteinExistence type="predicted"/>
<comment type="caution">
    <text evidence="2">The sequence shown here is derived from an EMBL/GenBank/DDBJ whole genome shotgun (WGS) entry which is preliminary data.</text>
</comment>
<dbReference type="AlphaFoldDB" id="A0AAW2WES3"/>
<accession>A0AAW2WES3</accession>
<dbReference type="PANTHER" id="PTHR33116">
    <property type="entry name" value="REVERSE TRANSCRIPTASE ZINC-BINDING DOMAIN-CONTAINING PROTEIN-RELATED-RELATED"/>
    <property type="match status" value="1"/>
</dbReference>
<evidence type="ECO:0000259" key="1">
    <source>
        <dbReference type="Pfam" id="PF00078"/>
    </source>
</evidence>
<dbReference type="SUPFAM" id="SSF56672">
    <property type="entry name" value="DNA/RNA polymerases"/>
    <property type="match status" value="1"/>
</dbReference>
<protein>
    <recommendedName>
        <fullName evidence="1">Reverse transcriptase domain-containing protein</fullName>
    </recommendedName>
</protein>
<dbReference type="EMBL" id="JACGWN010000008">
    <property type="protein sequence ID" value="KAL0439731.1"/>
    <property type="molecule type" value="Genomic_DNA"/>
</dbReference>
<dbReference type="InterPro" id="IPR000477">
    <property type="entry name" value="RT_dom"/>
</dbReference>
<feature type="domain" description="Reverse transcriptase" evidence="1">
    <location>
        <begin position="4"/>
        <end position="116"/>
    </location>
</feature>
<gene>
    <name evidence="2" type="ORF">Slati_2456100</name>
</gene>
<reference evidence="2" key="1">
    <citation type="submission" date="2020-06" db="EMBL/GenBank/DDBJ databases">
        <authorList>
            <person name="Li T."/>
            <person name="Hu X."/>
            <person name="Zhang T."/>
            <person name="Song X."/>
            <person name="Zhang H."/>
            <person name="Dai N."/>
            <person name="Sheng W."/>
            <person name="Hou X."/>
            <person name="Wei L."/>
        </authorList>
    </citation>
    <scope>NUCLEOTIDE SEQUENCE</scope>
    <source>
        <strain evidence="2">KEN1</strain>
        <tissue evidence="2">Leaf</tissue>
    </source>
</reference>
<organism evidence="2">
    <name type="scientific">Sesamum latifolium</name>
    <dbReference type="NCBI Taxonomy" id="2727402"/>
    <lineage>
        <taxon>Eukaryota</taxon>
        <taxon>Viridiplantae</taxon>
        <taxon>Streptophyta</taxon>
        <taxon>Embryophyta</taxon>
        <taxon>Tracheophyta</taxon>
        <taxon>Spermatophyta</taxon>
        <taxon>Magnoliopsida</taxon>
        <taxon>eudicotyledons</taxon>
        <taxon>Gunneridae</taxon>
        <taxon>Pentapetalae</taxon>
        <taxon>asterids</taxon>
        <taxon>lamiids</taxon>
        <taxon>Lamiales</taxon>
        <taxon>Pedaliaceae</taxon>
        <taxon>Sesamum</taxon>
    </lineage>
</organism>
<name>A0AAW2WES3_9LAMI</name>
<reference evidence="2" key="2">
    <citation type="journal article" date="2024" name="Plant">
        <title>Genomic evolution and insights into agronomic trait innovations of Sesamum species.</title>
        <authorList>
            <person name="Miao H."/>
            <person name="Wang L."/>
            <person name="Qu L."/>
            <person name="Liu H."/>
            <person name="Sun Y."/>
            <person name="Le M."/>
            <person name="Wang Q."/>
            <person name="Wei S."/>
            <person name="Zheng Y."/>
            <person name="Lin W."/>
            <person name="Duan Y."/>
            <person name="Cao H."/>
            <person name="Xiong S."/>
            <person name="Wang X."/>
            <person name="Wei L."/>
            <person name="Li C."/>
            <person name="Ma Q."/>
            <person name="Ju M."/>
            <person name="Zhao R."/>
            <person name="Li G."/>
            <person name="Mu C."/>
            <person name="Tian Q."/>
            <person name="Mei H."/>
            <person name="Zhang T."/>
            <person name="Gao T."/>
            <person name="Zhang H."/>
        </authorList>
    </citation>
    <scope>NUCLEOTIDE SEQUENCE</scope>
    <source>
        <strain evidence="2">KEN1</strain>
    </source>
</reference>
<evidence type="ECO:0000313" key="2">
    <source>
        <dbReference type="EMBL" id="KAL0439731.1"/>
    </source>
</evidence>